<dbReference type="EMBL" id="MU004198">
    <property type="protein sequence ID" value="KAF2489884.1"/>
    <property type="molecule type" value="Genomic_DNA"/>
</dbReference>
<feature type="non-terminal residue" evidence="1">
    <location>
        <position position="88"/>
    </location>
</feature>
<protein>
    <submittedName>
        <fullName evidence="1">Uncharacterized protein</fullName>
    </submittedName>
</protein>
<gene>
    <name evidence="1" type="ORF">BU16DRAFT_434759</name>
</gene>
<dbReference type="OrthoDB" id="3917514at2759"/>
<feature type="non-terminal residue" evidence="1">
    <location>
        <position position="1"/>
    </location>
</feature>
<name>A0A6A6QCU2_9PEZI</name>
<dbReference type="AlphaFoldDB" id="A0A6A6QCU2"/>
<evidence type="ECO:0000313" key="1">
    <source>
        <dbReference type="EMBL" id="KAF2489884.1"/>
    </source>
</evidence>
<accession>A0A6A6QCU2</accession>
<evidence type="ECO:0000313" key="2">
    <source>
        <dbReference type="Proteomes" id="UP000799750"/>
    </source>
</evidence>
<dbReference type="Proteomes" id="UP000799750">
    <property type="component" value="Unassembled WGS sequence"/>
</dbReference>
<proteinExistence type="predicted"/>
<sequence>ETPVKAKVKGAIKFLEAKGIKGQKEDVFRHFKVSHTKGYWMLLDYPRRHYNNPEVEENRGRKSLISWQDLKNMEGILKEYSFLARVFS</sequence>
<keyword evidence="2" id="KW-1185">Reference proteome</keyword>
<organism evidence="1 2">
    <name type="scientific">Lophium mytilinum</name>
    <dbReference type="NCBI Taxonomy" id="390894"/>
    <lineage>
        <taxon>Eukaryota</taxon>
        <taxon>Fungi</taxon>
        <taxon>Dikarya</taxon>
        <taxon>Ascomycota</taxon>
        <taxon>Pezizomycotina</taxon>
        <taxon>Dothideomycetes</taxon>
        <taxon>Pleosporomycetidae</taxon>
        <taxon>Mytilinidiales</taxon>
        <taxon>Mytilinidiaceae</taxon>
        <taxon>Lophium</taxon>
    </lineage>
</organism>
<reference evidence="1" key="1">
    <citation type="journal article" date="2020" name="Stud. Mycol.">
        <title>101 Dothideomycetes genomes: a test case for predicting lifestyles and emergence of pathogens.</title>
        <authorList>
            <person name="Haridas S."/>
            <person name="Albert R."/>
            <person name="Binder M."/>
            <person name="Bloem J."/>
            <person name="Labutti K."/>
            <person name="Salamov A."/>
            <person name="Andreopoulos B."/>
            <person name="Baker S."/>
            <person name="Barry K."/>
            <person name="Bills G."/>
            <person name="Bluhm B."/>
            <person name="Cannon C."/>
            <person name="Castanera R."/>
            <person name="Culley D."/>
            <person name="Daum C."/>
            <person name="Ezra D."/>
            <person name="Gonzalez J."/>
            <person name="Henrissat B."/>
            <person name="Kuo A."/>
            <person name="Liang C."/>
            <person name="Lipzen A."/>
            <person name="Lutzoni F."/>
            <person name="Magnuson J."/>
            <person name="Mondo S."/>
            <person name="Nolan M."/>
            <person name="Ohm R."/>
            <person name="Pangilinan J."/>
            <person name="Park H.-J."/>
            <person name="Ramirez L."/>
            <person name="Alfaro M."/>
            <person name="Sun H."/>
            <person name="Tritt A."/>
            <person name="Yoshinaga Y."/>
            <person name="Zwiers L.-H."/>
            <person name="Turgeon B."/>
            <person name="Goodwin S."/>
            <person name="Spatafora J."/>
            <person name="Crous P."/>
            <person name="Grigoriev I."/>
        </authorList>
    </citation>
    <scope>NUCLEOTIDE SEQUENCE</scope>
    <source>
        <strain evidence="1">CBS 269.34</strain>
    </source>
</reference>